<name>A0A956M574_UNCEI</name>
<sequence length="86" mass="9986">MKRPDLLIPVFLRLVACSGYRQIAREFRVSHTTIMRIAERLGRHCLLYQWHHVSDLEMSEAIVIDGFESFAHSQFYPCHLNLAVGS</sequence>
<evidence type="ECO:0000313" key="1">
    <source>
        <dbReference type="EMBL" id="MCA9730235.1"/>
    </source>
</evidence>
<reference evidence="1" key="2">
    <citation type="journal article" date="2021" name="Microbiome">
        <title>Successional dynamics and alternative stable states in a saline activated sludge microbial community over 9 years.</title>
        <authorList>
            <person name="Wang Y."/>
            <person name="Ye J."/>
            <person name="Ju F."/>
            <person name="Liu L."/>
            <person name="Boyd J.A."/>
            <person name="Deng Y."/>
            <person name="Parks D.H."/>
            <person name="Jiang X."/>
            <person name="Yin X."/>
            <person name="Woodcroft B.J."/>
            <person name="Tyson G.W."/>
            <person name="Hugenholtz P."/>
            <person name="Polz M.F."/>
            <person name="Zhang T."/>
        </authorList>
    </citation>
    <scope>NUCLEOTIDE SEQUENCE</scope>
    <source>
        <strain evidence="1">HKST-UBA01</strain>
    </source>
</reference>
<reference evidence="1" key="1">
    <citation type="submission" date="2020-04" db="EMBL/GenBank/DDBJ databases">
        <authorList>
            <person name="Zhang T."/>
        </authorList>
    </citation>
    <scope>NUCLEOTIDE SEQUENCE</scope>
    <source>
        <strain evidence="1">HKST-UBA01</strain>
    </source>
</reference>
<dbReference type="Proteomes" id="UP000697710">
    <property type="component" value="Unassembled WGS sequence"/>
</dbReference>
<feature type="non-terminal residue" evidence="1">
    <location>
        <position position="86"/>
    </location>
</feature>
<accession>A0A956M574</accession>
<proteinExistence type="predicted"/>
<dbReference type="EMBL" id="JAGQHR010001058">
    <property type="protein sequence ID" value="MCA9730235.1"/>
    <property type="molecule type" value="Genomic_DNA"/>
</dbReference>
<protein>
    <submittedName>
        <fullName evidence="1">Uncharacterized protein</fullName>
    </submittedName>
</protein>
<organism evidence="1 2">
    <name type="scientific">Eiseniibacteriota bacterium</name>
    <dbReference type="NCBI Taxonomy" id="2212470"/>
    <lineage>
        <taxon>Bacteria</taxon>
        <taxon>Candidatus Eiseniibacteriota</taxon>
    </lineage>
</organism>
<comment type="caution">
    <text evidence="1">The sequence shown here is derived from an EMBL/GenBank/DDBJ whole genome shotgun (WGS) entry which is preliminary data.</text>
</comment>
<evidence type="ECO:0000313" key="2">
    <source>
        <dbReference type="Proteomes" id="UP000697710"/>
    </source>
</evidence>
<gene>
    <name evidence="1" type="ORF">KC729_21300</name>
</gene>
<dbReference type="AlphaFoldDB" id="A0A956M574"/>